<keyword evidence="6" id="KW-0418">Kinase</keyword>
<comment type="caution">
    <text evidence="6">The sequence shown here is derived from an EMBL/GenBank/DDBJ whole genome shotgun (WGS) entry which is preliminary data.</text>
</comment>
<organism evidence="6 7">
    <name type="scientific">Suillus placidus</name>
    <dbReference type="NCBI Taxonomy" id="48579"/>
    <lineage>
        <taxon>Eukaryota</taxon>
        <taxon>Fungi</taxon>
        <taxon>Dikarya</taxon>
        <taxon>Basidiomycota</taxon>
        <taxon>Agaricomycotina</taxon>
        <taxon>Agaricomycetes</taxon>
        <taxon>Agaricomycetidae</taxon>
        <taxon>Boletales</taxon>
        <taxon>Suillineae</taxon>
        <taxon>Suillaceae</taxon>
        <taxon>Suillus</taxon>
    </lineage>
</organism>
<dbReference type="OrthoDB" id="6511923at2759"/>
<evidence type="ECO:0000256" key="3">
    <source>
        <dbReference type="ARBA" id="ARBA00022840"/>
    </source>
</evidence>
<dbReference type="InterPro" id="IPR017441">
    <property type="entry name" value="Protein_kinase_ATP_BS"/>
</dbReference>
<dbReference type="InterPro" id="IPR008271">
    <property type="entry name" value="Ser/Thr_kinase_AS"/>
</dbReference>
<dbReference type="SMART" id="SM00220">
    <property type="entry name" value="S_TKc"/>
    <property type="match status" value="1"/>
</dbReference>
<dbReference type="EC" id="2.7.11.1" evidence="1"/>
<keyword evidence="2 4" id="KW-0547">Nucleotide-binding</keyword>
<dbReference type="PROSITE" id="PS00107">
    <property type="entry name" value="PROTEIN_KINASE_ATP"/>
    <property type="match status" value="1"/>
</dbReference>
<evidence type="ECO:0000256" key="4">
    <source>
        <dbReference type="PROSITE-ProRule" id="PRU10141"/>
    </source>
</evidence>
<dbReference type="SUPFAM" id="SSF56112">
    <property type="entry name" value="Protein kinase-like (PK-like)"/>
    <property type="match status" value="1"/>
</dbReference>
<gene>
    <name evidence="6" type="ORF">EV702DRAFT_1082544</name>
</gene>
<evidence type="ECO:0000256" key="1">
    <source>
        <dbReference type="ARBA" id="ARBA00012513"/>
    </source>
</evidence>
<dbReference type="GO" id="GO:0004674">
    <property type="term" value="F:protein serine/threonine kinase activity"/>
    <property type="evidence" value="ECO:0007669"/>
    <property type="project" value="UniProtKB-EC"/>
</dbReference>
<protein>
    <recommendedName>
        <fullName evidence="1">non-specific serine/threonine protein kinase</fullName>
        <ecNumber evidence="1">2.7.11.1</ecNumber>
    </recommendedName>
</protein>
<accession>A0A9P7A2U7</accession>
<dbReference type="EMBL" id="JABBWD010000009">
    <property type="protein sequence ID" value="KAG1780401.1"/>
    <property type="molecule type" value="Genomic_DNA"/>
</dbReference>
<proteinExistence type="predicted"/>
<evidence type="ECO:0000259" key="5">
    <source>
        <dbReference type="PROSITE" id="PS50011"/>
    </source>
</evidence>
<dbReference type="AlphaFoldDB" id="A0A9P7A2U7"/>
<evidence type="ECO:0000256" key="2">
    <source>
        <dbReference type="ARBA" id="ARBA00022741"/>
    </source>
</evidence>
<dbReference type="Gene3D" id="1.10.510.10">
    <property type="entry name" value="Transferase(Phosphotransferase) domain 1"/>
    <property type="match status" value="1"/>
</dbReference>
<keyword evidence="7" id="KW-1185">Reference proteome</keyword>
<reference evidence="6" key="1">
    <citation type="journal article" date="2020" name="New Phytol.">
        <title>Comparative genomics reveals dynamic genome evolution in host specialist ectomycorrhizal fungi.</title>
        <authorList>
            <person name="Lofgren L.A."/>
            <person name="Nguyen N.H."/>
            <person name="Vilgalys R."/>
            <person name="Ruytinx J."/>
            <person name="Liao H.L."/>
            <person name="Branco S."/>
            <person name="Kuo A."/>
            <person name="LaButti K."/>
            <person name="Lipzen A."/>
            <person name="Andreopoulos W."/>
            <person name="Pangilinan J."/>
            <person name="Riley R."/>
            <person name="Hundley H."/>
            <person name="Na H."/>
            <person name="Barry K."/>
            <person name="Grigoriev I.V."/>
            <person name="Stajich J.E."/>
            <person name="Kennedy P.G."/>
        </authorList>
    </citation>
    <scope>NUCLEOTIDE SEQUENCE</scope>
    <source>
        <strain evidence="6">DOB743</strain>
    </source>
</reference>
<dbReference type="PANTHER" id="PTHR11909">
    <property type="entry name" value="CASEIN KINASE-RELATED"/>
    <property type="match status" value="1"/>
</dbReference>
<evidence type="ECO:0000313" key="6">
    <source>
        <dbReference type="EMBL" id="KAG1780401.1"/>
    </source>
</evidence>
<dbReference type="Pfam" id="PF00069">
    <property type="entry name" value="Pkinase"/>
    <property type="match status" value="1"/>
</dbReference>
<keyword evidence="3 4" id="KW-0067">ATP-binding</keyword>
<dbReference type="GO" id="GO:0005524">
    <property type="term" value="F:ATP binding"/>
    <property type="evidence" value="ECO:0007669"/>
    <property type="project" value="UniProtKB-UniRule"/>
</dbReference>
<feature type="domain" description="Protein kinase" evidence="5">
    <location>
        <begin position="12"/>
        <end position="287"/>
    </location>
</feature>
<dbReference type="Proteomes" id="UP000714275">
    <property type="component" value="Unassembled WGS sequence"/>
</dbReference>
<dbReference type="PROSITE" id="PS00108">
    <property type="entry name" value="PROTEIN_KINASE_ST"/>
    <property type="match status" value="1"/>
</dbReference>
<feature type="binding site" evidence="4">
    <location>
        <position position="50"/>
    </location>
    <ligand>
        <name>ATP</name>
        <dbReference type="ChEBI" id="CHEBI:30616"/>
    </ligand>
</feature>
<dbReference type="InterPro" id="IPR000719">
    <property type="entry name" value="Prot_kinase_dom"/>
</dbReference>
<sequence>MDFTTVAESWRLRADHLLGEGSFGRVYKATRVATGQIMAVKKSRASLALKTTLLNHERRILQRLQGHPSIPRVIAYGRFQHFEYLAIELLGANLDEVWAHRPLPAINILLVADQMLSALEHVHKNRLVHRDLKPGNIILHPTDPKRLYLVDYGLTRAIAHEAQPGFSTDVPLISHGIGTLEYVSLNMHNNIRPAPRDDIESLGYALLSLARGDLPWTYNTQHGTRKDREVQVRVKKQQHSGADLAPNGLLCFGQMIDYARNLKFDQLPDYELLRLQIQETRALAGLLDPATIKWNIPTEASSDSPSRPLIRDDTFPLCPGQIVCCQIDVRTILEGYSARAGDPLFWWDPSLSPEKWDTAVRPAVVLWVGIDRLSELQSIVVVSIGQGALSSTDMNVVPISSSPTEGSVTPSPAWPLSDSYCYIFPRLMQFVCYPGEVQPVPSPWTISKADVNLLLQKFSNNTFADTLPYMDQLPAYEHPFVKITAFGPDLYHGNGEGKPIEWGRRRAWFDEWQTVKKRHEALDQCSSSYRNALPHSYFDSDFERWGDVSRCALYVGLRDTILSFYIMCTSAPFTFGRLRIVL</sequence>
<keyword evidence="6" id="KW-0808">Transferase</keyword>
<name>A0A9P7A2U7_9AGAM</name>
<dbReference type="InterPro" id="IPR011009">
    <property type="entry name" value="Kinase-like_dom_sf"/>
</dbReference>
<dbReference type="PROSITE" id="PS50011">
    <property type="entry name" value="PROTEIN_KINASE_DOM"/>
    <property type="match status" value="1"/>
</dbReference>
<evidence type="ECO:0000313" key="7">
    <source>
        <dbReference type="Proteomes" id="UP000714275"/>
    </source>
</evidence>
<dbReference type="InterPro" id="IPR050235">
    <property type="entry name" value="CK1_Ser-Thr_kinase"/>
</dbReference>